<protein>
    <submittedName>
        <fullName evidence="3">BMP family ABC transporter substrate-binding protein</fullName>
    </submittedName>
</protein>
<evidence type="ECO:0000313" key="4">
    <source>
        <dbReference type="Proteomes" id="UP000757435"/>
    </source>
</evidence>
<dbReference type="Pfam" id="PF02608">
    <property type="entry name" value="Bmp"/>
    <property type="match status" value="1"/>
</dbReference>
<proteinExistence type="predicted"/>
<dbReference type="GO" id="GO:0005886">
    <property type="term" value="C:plasma membrane"/>
    <property type="evidence" value="ECO:0007669"/>
    <property type="project" value="InterPro"/>
</dbReference>
<dbReference type="PANTHER" id="PTHR43208">
    <property type="entry name" value="ABC TRANSPORTER SUBSTRATE-BINDING PROTEIN"/>
    <property type="match status" value="1"/>
</dbReference>
<name>A0A951QG31_9CYAN</name>
<dbReference type="PANTHER" id="PTHR43208:SF1">
    <property type="entry name" value="ABC TRANSPORTER SUBSTRATE-BINDING PROTEIN"/>
    <property type="match status" value="1"/>
</dbReference>
<dbReference type="AlphaFoldDB" id="A0A951QG31"/>
<evidence type="ECO:0000313" key="3">
    <source>
        <dbReference type="EMBL" id="MBW4662140.1"/>
    </source>
</evidence>
<comment type="caution">
    <text evidence="3">The sequence shown here is derived from an EMBL/GenBank/DDBJ whole genome shotgun (WGS) entry which is preliminary data.</text>
</comment>
<sequence length="395" mass="42547">MGQSGRLILPRRTVIRGLLSFGAFGLTSQLWTGCTNSSPSSGESASPTASSNEPITIGFIYVGPKDDFGYNQAHAAAAASMASAFPWIKLVEEASIPETTAVQETIRNMIEQNGAKVIFPTSWGYFDPHSLKLAQEYPDVQFLHPNHPLDPSNPKNIGSYFSALMEPAYLTGIVAASMSKTGKLGFVIPKPIPVVLQEVNSFTLGAKSVNPNIIVQAIVTGDWSLPIKEVEATNSLIDQQADVIITRVDSPKAIITTAEQRGVYSCGYHVNEQSIAPKGFLTGVEWNWGQIYKNYAEMFQNGKTLMNGGVPQVLAGGLKEEFSKISGYGAAVSPEAKAAVDAAKQQLLSGKRTIFKGELKDNKGNIVISAEEAYNPRDPRINSIDWYVEGVEGAS</sequence>
<dbReference type="EMBL" id="JAHHHD010000059">
    <property type="protein sequence ID" value="MBW4662140.1"/>
    <property type="molecule type" value="Genomic_DNA"/>
</dbReference>
<keyword evidence="1" id="KW-0732">Signal</keyword>
<feature type="domain" description="ABC transporter substrate-binding protein PnrA-like" evidence="2">
    <location>
        <begin position="56"/>
        <end position="310"/>
    </location>
</feature>
<dbReference type="Gene3D" id="3.40.50.2300">
    <property type="match status" value="2"/>
</dbReference>
<organism evidence="3 4">
    <name type="scientific">Drouetiella hepatica Uher 2000/2452</name>
    <dbReference type="NCBI Taxonomy" id="904376"/>
    <lineage>
        <taxon>Bacteria</taxon>
        <taxon>Bacillati</taxon>
        <taxon>Cyanobacteriota</taxon>
        <taxon>Cyanophyceae</taxon>
        <taxon>Oculatellales</taxon>
        <taxon>Oculatellaceae</taxon>
        <taxon>Drouetiella</taxon>
    </lineage>
</organism>
<evidence type="ECO:0000256" key="1">
    <source>
        <dbReference type="ARBA" id="ARBA00022729"/>
    </source>
</evidence>
<reference evidence="3" key="1">
    <citation type="submission" date="2021-05" db="EMBL/GenBank/DDBJ databases">
        <authorList>
            <person name="Pietrasiak N."/>
            <person name="Ward R."/>
            <person name="Stajich J.E."/>
            <person name="Kurbessoian T."/>
        </authorList>
    </citation>
    <scope>NUCLEOTIDE SEQUENCE</scope>
    <source>
        <strain evidence="3">UHER 2000/2452</strain>
    </source>
</reference>
<accession>A0A951QG31</accession>
<reference evidence="3" key="2">
    <citation type="journal article" date="2022" name="Microbiol. Resour. Announc.">
        <title>Metagenome Sequencing to Explore Phylogenomics of Terrestrial Cyanobacteria.</title>
        <authorList>
            <person name="Ward R.D."/>
            <person name="Stajich J.E."/>
            <person name="Johansen J.R."/>
            <person name="Huntemann M."/>
            <person name="Clum A."/>
            <person name="Foster B."/>
            <person name="Foster B."/>
            <person name="Roux S."/>
            <person name="Palaniappan K."/>
            <person name="Varghese N."/>
            <person name="Mukherjee S."/>
            <person name="Reddy T.B.K."/>
            <person name="Daum C."/>
            <person name="Copeland A."/>
            <person name="Chen I.A."/>
            <person name="Ivanova N.N."/>
            <person name="Kyrpides N.C."/>
            <person name="Shapiro N."/>
            <person name="Eloe-Fadrosh E.A."/>
            <person name="Pietrasiak N."/>
        </authorList>
    </citation>
    <scope>NUCLEOTIDE SEQUENCE</scope>
    <source>
        <strain evidence="3">UHER 2000/2452</strain>
    </source>
</reference>
<gene>
    <name evidence="3" type="ORF">KME15_26090</name>
</gene>
<dbReference type="PROSITE" id="PS51257">
    <property type="entry name" value="PROKAR_LIPOPROTEIN"/>
    <property type="match status" value="1"/>
</dbReference>
<dbReference type="InterPro" id="IPR052910">
    <property type="entry name" value="ABC-Purine-Binding"/>
</dbReference>
<dbReference type="Proteomes" id="UP000757435">
    <property type="component" value="Unassembled WGS sequence"/>
</dbReference>
<dbReference type="CDD" id="cd19963">
    <property type="entry name" value="PBP1_BMP-like"/>
    <property type="match status" value="1"/>
</dbReference>
<dbReference type="InterPro" id="IPR003760">
    <property type="entry name" value="PnrA-like"/>
</dbReference>
<evidence type="ECO:0000259" key="2">
    <source>
        <dbReference type="Pfam" id="PF02608"/>
    </source>
</evidence>